<comment type="similarity">
    <text evidence="7">Belongs to the TonB-dependent receptor family.</text>
</comment>
<keyword evidence="6 7" id="KW-0998">Cell outer membrane</keyword>
<keyword evidence="2 7" id="KW-0813">Transport</keyword>
<accession>A0A7G5E5L2</accession>
<dbReference type="EMBL" id="CP058555">
    <property type="protein sequence ID" value="QMV69287.1"/>
    <property type="molecule type" value="Genomic_DNA"/>
</dbReference>
<dbReference type="InterPro" id="IPR023996">
    <property type="entry name" value="TonB-dep_OMP_SusC/RagA"/>
</dbReference>
<evidence type="ECO:0000256" key="5">
    <source>
        <dbReference type="ARBA" id="ARBA00023136"/>
    </source>
</evidence>
<feature type="chain" id="PRO_5028885113" evidence="8">
    <location>
        <begin position="25"/>
        <end position="1115"/>
    </location>
</feature>
<dbReference type="Proteomes" id="UP000515450">
    <property type="component" value="Chromosome"/>
</dbReference>
<evidence type="ECO:0000256" key="3">
    <source>
        <dbReference type="ARBA" id="ARBA00022452"/>
    </source>
</evidence>
<dbReference type="Gene3D" id="2.170.130.10">
    <property type="entry name" value="TonB-dependent receptor, plug domain"/>
    <property type="match status" value="1"/>
</dbReference>
<evidence type="ECO:0000256" key="7">
    <source>
        <dbReference type="PROSITE-ProRule" id="PRU01360"/>
    </source>
</evidence>
<evidence type="ECO:0000259" key="9">
    <source>
        <dbReference type="Pfam" id="PF07715"/>
    </source>
</evidence>
<dbReference type="SUPFAM" id="SSF56935">
    <property type="entry name" value="Porins"/>
    <property type="match status" value="1"/>
</dbReference>
<dbReference type="InterPro" id="IPR012910">
    <property type="entry name" value="Plug_dom"/>
</dbReference>
<evidence type="ECO:0000256" key="6">
    <source>
        <dbReference type="ARBA" id="ARBA00023237"/>
    </source>
</evidence>
<dbReference type="Gene3D" id="2.60.40.1120">
    <property type="entry name" value="Carboxypeptidase-like, regulatory domain"/>
    <property type="match status" value="1"/>
</dbReference>
<name>A0A7G5E5L2_9SPHI</name>
<evidence type="ECO:0000313" key="11">
    <source>
        <dbReference type="Proteomes" id="UP000515450"/>
    </source>
</evidence>
<keyword evidence="5 7" id="KW-0472">Membrane</keyword>
<dbReference type="RefSeq" id="WP_182330200.1">
    <property type="nucleotide sequence ID" value="NZ_CP058555.1"/>
</dbReference>
<feature type="signal peptide" evidence="8">
    <location>
        <begin position="1"/>
        <end position="24"/>
    </location>
</feature>
<organism evidence="10 11">
    <name type="scientific">Sphingobacterium paramultivorum</name>
    <dbReference type="NCBI Taxonomy" id="2886510"/>
    <lineage>
        <taxon>Bacteria</taxon>
        <taxon>Pseudomonadati</taxon>
        <taxon>Bacteroidota</taxon>
        <taxon>Sphingobacteriia</taxon>
        <taxon>Sphingobacteriales</taxon>
        <taxon>Sphingobacteriaceae</taxon>
        <taxon>Sphingobacterium</taxon>
    </lineage>
</organism>
<dbReference type="InterPro" id="IPR036942">
    <property type="entry name" value="Beta-barrel_TonB_sf"/>
</dbReference>
<proteinExistence type="inferred from homology"/>
<dbReference type="InterPro" id="IPR037066">
    <property type="entry name" value="Plug_dom_sf"/>
</dbReference>
<sequence>MSLFYKKTAGLALCTLFSATSLYAQQSISGIVSDANGPVSGATVSVKGTTRGTQTGANGSFTIQASQGEVLRVSIVGYKSQEIVVGTSKTINIKLTEDASALEEVVVTAMGIKRAPKELGYAMSTVDSKELTKTGSPNFAGALYGKAPGVRISAAPGGATSGININIRGTNSITGNSQPLVIIDGVPMRQTSFNNSDYWGDQRARGNGLEDLNPEDIENISILKGASAAALYGSEAMNGVVLVTTKSGKAGKGFTIDFNATYTHDQIAYLPNFQDVRGPGYSKAYQDDKQSDDMFQYYGNNLAVNGVNRGVMNSTVNFGPLFDGKDIISWDGKVRPYSAQNSYNKFFNNPNNSIFNLAIGNTSENSNIRFSLTRQDNQMTALESYNKKNIANLNASFTLWKNFKNDVVVNFINQHTHNRPFLTDRLINNFGGMISTFDNPEWYFGKYQTSLGYKYVIDAADAQSLTPAENIRYNGYRGDVLEYVWNSKAKQYDEYSNRLIGSYTATWNVTNDLSLRARVSADVTSLKTEDKQPNEKPLLFGNSGFFSLGNQNANIYYTDLLATYNKKINKDIKIGVVGGYTATRSEDVYVQNQTEGGLTVRNWYDVNATLNLATRNDKYNYRNRMLRDALFGTVNFNLKEFWNVEGTIRRERISTMRPDNNVLYYPSVNSSFILSDAFHLPEFFNYAKLRGSWGIVGNYPDIYKSALSYTQKTLGSQVDGGASVIYTTVPTTEFGNENIKPETKNEVEFGLETRMLNGRLGFDITYYNGLIKDQILNYTLPISTGSNSILANVGTLRNTGWEFAINGTPIQKENFKWSTTLNFSMNKNVVKELPGNTGTLLLRDYDGNAAQLVANVGQSMGDIMVRPIKTDENGNKIVSANGMYEIDGDRWIKAGNAMPKAVGGFINNFSYKNFNLDVLMDFRLGGSVMPTGINWMTSRGLTEESLNYMDAAHGGLSYYQTKDASGNIIGVATSGNTGPNGETVYHDGMLMDGKLADGTNNSNIISQATYYNGTYNWGGPQYSQSRYELYVKKNNYIKMREISLGYRLPASVASKLKAKNIQLSAFGRNLFFIYRSIKDIDPEQMTGGSNWINNVSNAGTSPATRTYGLMLRASF</sequence>
<dbReference type="AlphaFoldDB" id="A0A7G5E5L2"/>
<feature type="domain" description="TonB-dependent receptor plug" evidence="9">
    <location>
        <begin position="117"/>
        <end position="240"/>
    </location>
</feature>
<dbReference type="InterPro" id="IPR008969">
    <property type="entry name" value="CarboxyPept-like_regulatory"/>
</dbReference>
<comment type="subcellular location">
    <subcellularLocation>
        <location evidence="1 7">Cell outer membrane</location>
        <topology evidence="1 7">Multi-pass membrane protein</topology>
    </subcellularLocation>
</comment>
<dbReference type="Pfam" id="PF13715">
    <property type="entry name" value="CarbopepD_reg_2"/>
    <property type="match status" value="1"/>
</dbReference>
<dbReference type="InterPro" id="IPR039426">
    <property type="entry name" value="TonB-dep_rcpt-like"/>
</dbReference>
<keyword evidence="4 7" id="KW-0812">Transmembrane</keyword>
<evidence type="ECO:0000256" key="1">
    <source>
        <dbReference type="ARBA" id="ARBA00004571"/>
    </source>
</evidence>
<dbReference type="InterPro" id="IPR023997">
    <property type="entry name" value="TonB-dep_OMP_SusC/RagA_CS"/>
</dbReference>
<dbReference type="PROSITE" id="PS52016">
    <property type="entry name" value="TONB_DEPENDENT_REC_3"/>
    <property type="match status" value="1"/>
</dbReference>
<gene>
    <name evidence="10" type="ORF">HS960_17205</name>
</gene>
<protein>
    <submittedName>
        <fullName evidence="10">SusC/RagA family TonB-linked outer membrane protein</fullName>
    </submittedName>
</protein>
<dbReference type="GO" id="GO:0009279">
    <property type="term" value="C:cell outer membrane"/>
    <property type="evidence" value="ECO:0007669"/>
    <property type="project" value="UniProtKB-SubCell"/>
</dbReference>
<dbReference type="NCBIfam" id="TIGR04057">
    <property type="entry name" value="SusC_RagA_signa"/>
    <property type="match status" value="1"/>
</dbReference>
<dbReference type="SUPFAM" id="SSF49464">
    <property type="entry name" value="Carboxypeptidase regulatory domain-like"/>
    <property type="match status" value="1"/>
</dbReference>
<dbReference type="NCBIfam" id="TIGR04056">
    <property type="entry name" value="OMP_RagA_SusC"/>
    <property type="match status" value="1"/>
</dbReference>
<evidence type="ECO:0000313" key="10">
    <source>
        <dbReference type="EMBL" id="QMV69287.1"/>
    </source>
</evidence>
<dbReference type="Gene3D" id="2.40.170.20">
    <property type="entry name" value="TonB-dependent receptor, beta-barrel domain"/>
    <property type="match status" value="1"/>
</dbReference>
<keyword evidence="8" id="KW-0732">Signal</keyword>
<evidence type="ECO:0000256" key="2">
    <source>
        <dbReference type="ARBA" id="ARBA00022448"/>
    </source>
</evidence>
<keyword evidence="3 7" id="KW-1134">Transmembrane beta strand</keyword>
<dbReference type="Pfam" id="PF07715">
    <property type="entry name" value="Plug"/>
    <property type="match status" value="1"/>
</dbReference>
<reference evidence="10 11" key="1">
    <citation type="journal article" date="2020" name="G3 (Bethesda)">
        <title>CeMbio - The Caenorhabditis elegans Microbiome Resource.</title>
        <authorList>
            <person name="Dirksen P."/>
            <person name="Assie A."/>
            <person name="Zimmermann J."/>
            <person name="Zhang F."/>
            <person name="Tietje A.M."/>
            <person name="Marsh S.A."/>
            <person name="Felix M.A."/>
            <person name="Shapira M."/>
            <person name="Kaleta C."/>
            <person name="Schulenburg H."/>
            <person name="Samuel B."/>
        </authorList>
    </citation>
    <scope>NUCLEOTIDE SEQUENCE [LARGE SCALE GENOMIC DNA]</scope>
    <source>
        <strain evidence="10 11">BIGb0170</strain>
    </source>
</reference>
<keyword evidence="11" id="KW-1185">Reference proteome</keyword>
<evidence type="ECO:0000256" key="8">
    <source>
        <dbReference type="SAM" id="SignalP"/>
    </source>
</evidence>
<evidence type="ECO:0000256" key="4">
    <source>
        <dbReference type="ARBA" id="ARBA00022692"/>
    </source>
</evidence>